<dbReference type="EMBL" id="MU795550">
    <property type="protein sequence ID" value="KAJ3805680.1"/>
    <property type="molecule type" value="Genomic_DNA"/>
</dbReference>
<gene>
    <name evidence="1" type="ORF">F5876DRAFT_81510</name>
</gene>
<sequence length="78" mass="8274">MAAGTVKDPVLKVFGRTCVQGHLHILDLAAGHVIALQALEEGLELNNKVFAGTTETGKGSKGRFKAYNLGKGHGSWKE</sequence>
<name>A0ACC1TME7_9AGAR</name>
<accession>A0ACC1TME7</accession>
<comment type="caution">
    <text evidence="1">The sequence shown here is derived from an EMBL/GenBank/DDBJ whole genome shotgun (WGS) entry which is preliminary data.</text>
</comment>
<dbReference type="Proteomes" id="UP001163835">
    <property type="component" value="Unassembled WGS sequence"/>
</dbReference>
<evidence type="ECO:0000313" key="1">
    <source>
        <dbReference type="EMBL" id="KAJ3805680.1"/>
    </source>
</evidence>
<protein>
    <submittedName>
        <fullName evidence="1">Uncharacterized protein</fullName>
    </submittedName>
</protein>
<reference evidence="1" key="1">
    <citation type="submission" date="2022-09" db="EMBL/GenBank/DDBJ databases">
        <title>A Global Phylogenomic Analysis of the Shiitake Genus Lentinula.</title>
        <authorList>
            <consortium name="DOE Joint Genome Institute"/>
            <person name="Sierra-Patev S."/>
            <person name="Min B."/>
            <person name="Naranjo-Ortiz M."/>
            <person name="Looney B."/>
            <person name="Konkel Z."/>
            <person name="Slot J.C."/>
            <person name="Sakamoto Y."/>
            <person name="Steenwyk J.L."/>
            <person name="Rokas A."/>
            <person name="Carro J."/>
            <person name="Camarero S."/>
            <person name="Ferreira P."/>
            <person name="Molpeceres G."/>
            <person name="Ruiz-Duenas F.J."/>
            <person name="Serrano A."/>
            <person name="Henrissat B."/>
            <person name="Drula E."/>
            <person name="Hughes K.W."/>
            <person name="Mata J.L."/>
            <person name="Ishikawa N.K."/>
            <person name="Vargas-Isla R."/>
            <person name="Ushijima S."/>
            <person name="Smith C.A."/>
            <person name="Ahrendt S."/>
            <person name="Andreopoulos W."/>
            <person name="He G."/>
            <person name="Labutti K."/>
            <person name="Lipzen A."/>
            <person name="Ng V."/>
            <person name="Riley R."/>
            <person name="Sandor L."/>
            <person name="Barry K."/>
            <person name="Martinez A.T."/>
            <person name="Xiao Y."/>
            <person name="Gibbons J.G."/>
            <person name="Terashima K."/>
            <person name="Grigoriev I.V."/>
            <person name="Hibbett D.S."/>
        </authorList>
    </citation>
    <scope>NUCLEOTIDE SEQUENCE</scope>
    <source>
        <strain evidence="1">TMI1499</strain>
    </source>
</reference>
<organism evidence="1 2">
    <name type="scientific">Lentinula aff. lateritia</name>
    <dbReference type="NCBI Taxonomy" id="2804960"/>
    <lineage>
        <taxon>Eukaryota</taxon>
        <taxon>Fungi</taxon>
        <taxon>Dikarya</taxon>
        <taxon>Basidiomycota</taxon>
        <taxon>Agaricomycotina</taxon>
        <taxon>Agaricomycetes</taxon>
        <taxon>Agaricomycetidae</taxon>
        <taxon>Agaricales</taxon>
        <taxon>Marasmiineae</taxon>
        <taxon>Omphalotaceae</taxon>
        <taxon>Lentinula</taxon>
    </lineage>
</organism>
<proteinExistence type="predicted"/>
<keyword evidence="2" id="KW-1185">Reference proteome</keyword>
<evidence type="ECO:0000313" key="2">
    <source>
        <dbReference type="Proteomes" id="UP001163835"/>
    </source>
</evidence>